<evidence type="ECO:0000256" key="1">
    <source>
        <dbReference type="SAM" id="MobiDB-lite"/>
    </source>
</evidence>
<protein>
    <recommendedName>
        <fullName evidence="2">Bacterial transcriptional activator domain-containing protein</fullName>
    </recommendedName>
</protein>
<dbReference type="eggNOG" id="COG2909">
    <property type="taxonomic scope" value="Bacteria"/>
</dbReference>
<dbReference type="eggNOG" id="COG3629">
    <property type="taxonomic scope" value="Bacteria"/>
</dbReference>
<feature type="domain" description="Bacterial transcriptional activator" evidence="2">
    <location>
        <begin position="926"/>
        <end position="1049"/>
    </location>
</feature>
<keyword evidence="4" id="KW-1185">Reference proteome</keyword>
<evidence type="ECO:0000313" key="4">
    <source>
        <dbReference type="Proteomes" id="UP000196560"/>
    </source>
</evidence>
<dbReference type="Gene3D" id="3.40.50.300">
    <property type="entry name" value="P-loop containing nucleotide triphosphate hydrolases"/>
    <property type="match status" value="1"/>
</dbReference>
<reference evidence="4" key="1">
    <citation type="submission" date="2017-04" db="EMBL/GenBank/DDBJ databases">
        <title>Function of individual gut microbiota members based on whole genome sequencing of pure cultures obtained from chicken caecum.</title>
        <authorList>
            <person name="Medvecky M."/>
            <person name="Cejkova D."/>
            <person name="Polansky O."/>
            <person name="Karasova D."/>
            <person name="Kubasova T."/>
            <person name="Cizek A."/>
            <person name="Rychlik I."/>
        </authorList>
    </citation>
    <scope>NUCLEOTIDE SEQUENCE [LARGE SCALE GENOMIC DNA]</scope>
    <source>
        <strain evidence="4">An70</strain>
    </source>
</reference>
<evidence type="ECO:0000259" key="2">
    <source>
        <dbReference type="Pfam" id="PF03704"/>
    </source>
</evidence>
<gene>
    <name evidence="3" type="ORF">B5G21_02585</name>
</gene>
<dbReference type="STRING" id="1118060.GCA_000311845_01616"/>
<dbReference type="GO" id="GO:0006355">
    <property type="term" value="P:regulation of DNA-templated transcription"/>
    <property type="evidence" value="ECO:0007669"/>
    <property type="project" value="InterPro"/>
</dbReference>
<dbReference type="GO" id="GO:0003677">
    <property type="term" value="F:DNA binding"/>
    <property type="evidence" value="ECO:0007669"/>
    <property type="project" value="InterPro"/>
</dbReference>
<dbReference type="InterPro" id="IPR016032">
    <property type="entry name" value="Sig_transdc_resp-reg_C-effctor"/>
</dbReference>
<comment type="caution">
    <text evidence="3">The sequence shown here is derived from an EMBL/GenBank/DDBJ whole genome shotgun (WGS) entry which is preliminary data.</text>
</comment>
<dbReference type="InterPro" id="IPR005158">
    <property type="entry name" value="BTAD"/>
</dbReference>
<dbReference type="InterPro" id="IPR011990">
    <property type="entry name" value="TPR-like_helical_dom_sf"/>
</dbReference>
<dbReference type="Proteomes" id="UP000196560">
    <property type="component" value="Unassembled WGS sequence"/>
</dbReference>
<dbReference type="AlphaFoldDB" id="A0A1Y3UAH3"/>
<dbReference type="PANTHER" id="PTHR35807">
    <property type="entry name" value="TRANSCRIPTIONAL REGULATOR REDD-RELATED"/>
    <property type="match status" value="1"/>
</dbReference>
<accession>A0A1Y3UAH3</accession>
<feature type="region of interest" description="Disordered" evidence="1">
    <location>
        <begin position="30"/>
        <end position="62"/>
    </location>
</feature>
<dbReference type="Gene3D" id="1.10.10.10">
    <property type="entry name" value="Winged helix-like DNA-binding domain superfamily/Winged helix DNA-binding domain"/>
    <property type="match status" value="1"/>
</dbReference>
<dbReference type="PANTHER" id="PTHR35807:SF2">
    <property type="entry name" value="TRANSCRIPTIONAL ACTIVATOR DOMAIN"/>
    <property type="match status" value="1"/>
</dbReference>
<dbReference type="Gene3D" id="1.25.40.10">
    <property type="entry name" value="Tetratricopeptide repeat domain"/>
    <property type="match status" value="1"/>
</dbReference>
<proteinExistence type="predicted"/>
<name>A0A1Y3UAH3_9ACTN</name>
<dbReference type="SUPFAM" id="SSF52540">
    <property type="entry name" value="P-loop containing nucleoside triphosphate hydrolases"/>
    <property type="match status" value="1"/>
</dbReference>
<dbReference type="EMBL" id="NFHO01000002">
    <property type="protein sequence ID" value="OUN44168.1"/>
    <property type="molecule type" value="Genomic_DNA"/>
</dbReference>
<dbReference type="InterPro" id="IPR051677">
    <property type="entry name" value="AfsR-DnrI-RedD_regulator"/>
</dbReference>
<organism evidence="3 4">
    <name type="scientific">Enorma massiliensis</name>
    <dbReference type="NCBI Taxonomy" id="1472761"/>
    <lineage>
        <taxon>Bacteria</taxon>
        <taxon>Bacillati</taxon>
        <taxon>Actinomycetota</taxon>
        <taxon>Coriobacteriia</taxon>
        <taxon>Coriobacteriales</taxon>
        <taxon>Coriobacteriaceae</taxon>
        <taxon>Enorma</taxon>
    </lineage>
</organism>
<feature type="compositionally biased region" description="Basic and acidic residues" evidence="1">
    <location>
        <begin position="52"/>
        <end position="61"/>
    </location>
</feature>
<dbReference type="InterPro" id="IPR027417">
    <property type="entry name" value="P-loop_NTPase"/>
</dbReference>
<dbReference type="Pfam" id="PF03704">
    <property type="entry name" value="BTAD"/>
    <property type="match status" value="1"/>
</dbReference>
<evidence type="ECO:0000313" key="3">
    <source>
        <dbReference type="EMBL" id="OUN44168.1"/>
    </source>
</evidence>
<sequence>MFAGTRRGMWPHVPVPCVVGKDEELGMNTTVKKRKSSAPSTKANKTGRRRVRETEAGRVHDAQWPLPMGPSFTVARTQLIREMVRSVRRSGVVVLCAPSGFGKTALLLQFADEVRRDPGRGTARVVDAREAMLDELIVQLDAIERECAQVPHPVIAIDDLPAFEGDAAKEFVVHVRGMREQGVEFAIACTPLAGETVRLLSDSAKLTAKQLTVRPREFAEWSRVLAISSKLDVYKLTQGVPALVAALQATVDTMGEERQPLATATCNLYSSVLDELERADDAIRILAETLLLVGSGFLRDFAAAGTPVDMSCLQRLVHDYPVFGYDAATNSFACMGADEGVLQPIGERIAKGMPQIVRRAVRIQVRAGRAGRAVELLDRFLSPTDALHVLSHDPMRFVLSGQAPFINRIVGGSKGLEEQTNADPNLVLAVYGAALISGDMRLARTLAGTFAIQAEGLASRVDQHDWEVARALGSLWSSCRGVELPEVSGFAALSSGSCQDAEALALHERCFRGLIEQGTWTGEVERFLERRVGKPFPLASDSVACGIDIPNLLLTCDVLLAEALTGVLGRIDERDSALAALVEPLRGQRLLPILNHVRLVCSVRRLLSGTPLVDEQAVVDANTLAVRTSDLSLQLFSAIMEGWQDLTVNQAGSARFRGQQAARLADARHPFLARGAFFLERVASLRSISQLAIREEAGAIDLNRRDVDAEDAWACALYLSAAHCDAELTAWCSLQKDTLFTPSFRLLARLALSVMGEKADALRRMLPRPMLPYYILDVGVVSAPLFDEPDRAAKQEEAVGHITFRMLGGFSIERNGHIITSNIWKRKKTGMLAARLALAQGGLVDRQVLYDEFWPEMDYKHARENLYATVSMLRHSLGENGKDGPQYIVLQGGSIGVNPEFISSDVQFFEKLARIVLLGHVQLSAPKTIELCLRIEQLYTGPLFVPTDGVTTYFQRMKHVLQSKFIDCMVRGIDVALAEEDLTSALWMAEAGLQQDATREDLMRSAMHVYDELGRRKDIVELYGARMQSLEMQGKGGPEPETKRLYREIIERYRLRSIM</sequence>
<dbReference type="InterPro" id="IPR036388">
    <property type="entry name" value="WH-like_DNA-bd_sf"/>
</dbReference>
<dbReference type="SUPFAM" id="SSF46894">
    <property type="entry name" value="C-terminal effector domain of the bipartite response regulators"/>
    <property type="match status" value="1"/>
</dbReference>